<dbReference type="SMART" id="SM00409">
    <property type="entry name" value="IG"/>
    <property type="match status" value="1"/>
</dbReference>
<evidence type="ECO:0000256" key="4">
    <source>
        <dbReference type="ARBA" id="ARBA00022729"/>
    </source>
</evidence>
<dbReference type="PANTHER" id="PTHR23037:SF35">
    <property type="entry name" value="FIBRONECTIN TYPE-III DOMAIN-CONTAINING PROTEIN"/>
    <property type="match status" value="1"/>
</dbReference>
<evidence type="ECO:0000256" key="3">
    <source>
        <dbReference type="ARBA" id="ARBA00022692"/>
    </source>
</evidence>
<dbReference type="AlphaFoldDB" id="A0A6I8PEH9"/>
<keyword evidence="7" id="KW-1015">Disulfide bond</keyword>
<dbReference type="Bgee" id="ENSOANG00000039261">
    <property type="expression patterns" value="Expressed in liver and 8 other cell types or tissues"/>
</dbReference>
<dbReference type="InterPro" id="IPR003599">
    <property type="entry name" value="Ig_sub"/>
</dbReference>
<evidence type="ECO:0000256" key="2">
    <source>
        <dbReference type="ARBA" id="ARBA00010890"/>
    </source>
</evidence>
<keyword evidence="5 12" id="KW-1133">Transmembrane helix</keyword>
<dbReference type="FunCoup" id="A0A6I8PEH9">
    <property type="interactions" value="656"/>
</dbReference>
<dbReference type="FunFam" id="2.60.40.10:FF:000136">
    <property type="entry name" value="Ciliary neurotrophic factor receptor alpha"/>
    <property type="match status" value="1"/>
</dbReference>
<feature type="domain" description="Ig-like" evidence="13">
    <location>
        <begin position="16"/>
        <end position="96"/>
    </location>
</feature>
<evidence type="ECO:0000256" key="10">
    <source>
        <dbReference type="ARBA" id="ARBA00023319"/>
    </source>
</evidence>
<protein>
    <recommendedName>
        <fullName evidence="17">Interleukin 6 receptor</fullName>
    </recommendedName>
</protein>
<evidence type="ECO:0000256" key="9">
    <source>
        <dbReference type="ARBA" id="ARBA00023180"/>
    </source>
</evidence>
<evidence type="ECO:0000256" key="8">
    <source>
        <dbReference type="ARBA" id="ARBA00023170"/>
    </source>
</evidence>
<evidence type="ECO:0000313" key="16">
    <source>
        <dbReference type="Proteomes" id="UP000002279"/>
    </source>
</evidence>
<dbReference type="GO" id="GO:0070102">
    <property type="term" value="P:interleukin-6-mediated signaling pathway"/>
    <property type="evidence" value="ECO:0000318"/>
    <property type="project" value="GO_Central"/>
</dbReference>
<feature type="compositionally biased region" description="Low complexity" evidence="11">
    <location>
        <begin position="18"/>
        <end position="32"/>
    </location>
</feature>
<keyword evidence="10" id="KW-0393">Immunoglobulin domain</keyword>
<evidence type="ECO:0000259" key="14">
    <source>
        <dbReference type="PROSITE" id="PS50853"/>
    </source>
</evidence>
<feature type="compositionally biased region" description="Basic and acidic residues" evidence="11">
    <location>
        <begin position="458"/>
        <end position="468"/>
    </location>
</feature>
<dbReference type="GO" id="GO:0009897">
    <property type="term" value="C:external side of plasma membrane"/>
    <property type="evidence" value="ECO:0000318"/>
    <property type="project" value="GO_Central"/>
</dbReference>
<dbReference type="CDD" id="cd00063">
    <property type="entry name" value="FN3"/>
    <property type="match status" value="1"/>
</dbReference>
<feature type="region of interest" description="Disordered" evidence="11">
    <location>
        <begin position="433"/>
        <end position="468"/>
    </location>
</feature>
<dbReference type="SUPFAM" id="SSF48726">
    <property type="entry name" value="Immunoglobulin"/>
    <property type="match status" value="1"/>
</dbReference>
<dbReference type="PROSITE" id="PS50835">
    <property type="entry name" value="IG_LIKE"/>
    <property type="match status" value="1"/>
</dbReference>
<dbReference type="InterPro" id="IPR013783">
    <property type="entry name" value="Ig-like_fold"/>
</dbReference>
<dbReference type="InParanoid" id="A0A6I8PEH9"/>
<name>A0A6I8PEH9_ORNAN</name>
<comment type="similarity">
    <text evidence="2">Belongs to the type I cytokine receptor family. Type 3 subfamily.</text>
</comment>
<dbReference type="InterPro" id="IPR036116">
    <property type="entry name" value="FN3_sf"/>
</dbReference>
<feature type="region of interest" description="Disordered" evidence="11">
    <location>
        <begin position="315"/>
        <end position="364"/>
    </location>
</feature>
<reference evidence="15" key="3">
    <citation type="submission" date="2025-09" db="UniProtKB">
        <authorList>
            <consortium name="Ensembl"/>
        </authorList>
    </citation>
    <scope>IDENTIFICATION</scope>
    <source>
        <strain evidence="15">Glennie</strain>
    </source>
</reference>
<evidence type="ECO:0000313" key="15">
    <source>
        <dbReference type="Ensembl" id="ENSOANP00000053105.1"/>
    </source>
</evidence>
<keyword evidence="16" id="KW-1185">Reference proteome</keyword>
<evidence type="ECO:0000256" key="12">
    <source>
        <dbReference type="SAM" id="Phobius"/>
    </source>
</evidence>
<feature type="transmembrane region" description="Helical" evidence="12">
    <location>
        <begin position="370"/>
        <end position="394"/>
    </location>
</feature>
<feature type="compositionally biased region" description="Pro residues" evidence="11">
    <location>
        <begin position="438"/>
        <end position="452"/>
    </location>
</feature>
<feature type="region of interest" description="Disordered" evidence="11">
    <location>
        <begin position="1"/>
        <end position="71"/>
    </location>
</feature>
<gene>
    <name evidence="15" type="primary">IL6R</name>
</gene>
<reference evidence="15 16" key="1">
    <citation type="journal article" date="2008" name="Nature">
        <title>Genome analysis of the platypus reveals unique signatures of evolution.</title>
        <authorList>
            <person name="Warren W.C."/>
            <person name="Hillier L.W."/>
            <person name="Marshall Graves J.A."/>
            <person name="Birney E."/>
            <person name="Ponting C.P."/>
            <person name="Grutzner F."/>
            <person name="Belov K."/>
            <person name="Miller W."/>
            <person name="Clarke L."/>
            <person name="Chinwalla A.T."/>
            <person name="Yang S.P."/>
            <person name="Heger A."/>
            <person name="Locke D.P."/>
            <person name="Miethke P."/>
            <person name="Waters P.D."/>
            <person name="Veyrunes F."/>
            <person name="Fulton L."/>
            <person name="Fulton B."/>
            <person name="Graves T."/>
            <person name="Wallis J."/>
            <person name="Puente X.S."/>
            <person name="Lopez-Otin C."/>
            <person name="Ordonez G.R."/>
            <person name="Eichler E.E."/>
            <person name="Chen L."/>
            <person name="Cheng Z."/>
            <person name="Deakin J.E."/>
            <person name="Alsop A."/>
            <person name="Thompson K."/>
            <person name="Kirby P."/>
            <person name="Papenfuss A.T."/>
            <person name="Wakefield M.J."/>
            <person name="Olender T."/>
            <person name="Lancet D."/>
            <person name="Huttley G.A."/>
            <person name="Smit A.F."/>
            <person name="Pask A."/>
            <person name="Temple-Smith P."/>
            <person name="Batzer M.A."/>
            <person name="Walker J.A."/>
            <person name="Konkel M.K."/>
            <person name="Harris R.S."/>
            <person name="Whittington C.M."/>
            <person name="Wong E.S."/>
            <person name="Gemmell N.J."/>
            <person name="Buschiazzo E."/>
            <person name="Vargas Jentzsch I.M."/>
            <person name="Merkel A."/>
            <person name="Schmitz J."/>
            <person name="Zemann A."/>
            <person name="Churakov G."/>
            <person name="Kriegs J.O."/>
            <person name="Brosius J."/>
            <person name="Murchison E.P."/>
            <person name="Sachidanandam R."/>
            <person name="Smith C."/>
            <person name="Hannon G.J."/>
            <person name="Tsend-Ayush E."/>
            <person name="McMillan D."/>
            <person name="Attenborough R."/>
            <person name="Rens W."/>
            <person name="Ferguson-Smith M."/>
            <person name="Lefevre C.M."/>
            <person name="Sharp J.A."/>
            <person name="Nicholas K.R."/>
            <person name="Ray D.A."/>
            <person name="Kube M."/>
            <person name="Reinhardt R."/>
            <person name="Pringle T.H."/>
            <person name="Taylor J."/>
            <person name="Jones R.C."/>
            <person name="Nixon B."/>
            <person name="Dacheux J.L."/>
            <person name="Niwa H."/>
            <person name="Sekita Y."/>
            <person name="Huang X."/>
            <person name="Stark A."/>
            <person name="Kheradpour P."/>
            <person name="Kellis M."/>
            <person name="Flicek P."/>
            <person name="Chen Y."/>
            <person name="Webber C."/>
            <person name="Hardison R."/>
            <person name="Nelson J."/>
            <person name="Hallsworth-Pepin K."/>
            <person name="Delehaunty K."/>
            <person name="Markovic C."/>
            <person name="Minx P."/>
            <person name="Feng Y."/>
            <person name="Kremitzki C."/>
            <person name="Mitreva M."/>
            <person name="Glasscock J."/>
            <person name="Wylie T."/>
            <person name="Wohldmann P."/>
            <person name="Thiru P."/>
            <person name="Nhan M.N."/>
            <person name="Pohl C.S."/>
            <person name="Smith S.M."/>
            <person name="Hou S."/>
            <person name="Nefedov M."/>
            <person name="de Jong P.J."/>
            <person name="Renfree M.B."/>
            <person name="Mardis E.R."/>
            <person name="Wilson R.K."/>
        </authorList>
    </citation>
    <scope>NUCLEOTIDE SEQUENCE [LARGE SCALE GENOMIC DNA]</scope>
    <source>
        <strain evidence="15 16">Glennie</strain>
    </source>
</reference>
<keyword evidence="6 12" id="KW-0472">Membrane</keyword>
<keyword evidence="8" id="KW-0675">Receptor</keyword>
<dbReference type="Ensembl" id="ENSOANT00000070213.1">
    <property type="protein sequence ID" value="ENSOANP00000053105.1"/>
    <property type="gene ID" value="ENSOANG00000039261.1"/>
</dbReference>
<organism evidence="15 16">
    <name type="scientific">Ornithorhynchus anatinus</name>
    <name type="common">Duckbill platypus</name>
    <dbReference type="NCBI Taxonomy" id="9258"/>
    <lineage>
        <taxon>Eukaryota</taxon>
        <taxon>Metazoa</taxon>
        <taxon>Chordata</taxon>
        <taxon>Craniata</taxon>
        <taxon>Vertebrata</taxon>
        <taxon>Euteleostomi</taxon>
        <taxon>Mammalia</taxon>
        <taxon>Monotremata</taxon>
        <taxon>Ornithorhynchidae</taxon>
        <taxon>Ornithorhynchus</taxon>
    </lineage>
</organism>
<dbReference type="GO" id="GO:0008284">
    <property type="term" value="P:positive regulation of cell population proliferation"/>
    <property type="evidence" value="ECO:0000318"/>
    <property type="project" value="GO_Central"/>
</dbReference>
<dbReference type="PANTHER" id="PTHR23037">
    <property type="entry name" value="CYTOKINE RECEPTOR"/>
    <property type="match status" value="1"/>
</dbReference>
<evidence type="ECO:0000256" key="7">
    <source>
        <dbReference type="ARBA" id="ARBA00023157"/>
    </source>
</evidence>
<accession>A0A6I8PEH9</accession>
<comment type="subcellular location">
    <subcellularLocation>
        <location evidence="1">Membrane</location>
        <topology evidence="1">Single-pass type I membrane protein</topology>
    </subcellularLocation>
</comment>
<dbReference type="GO" id="GO:0043235">
    <property type="term" value="C:receptor complex"/>
    <property type="evidence" value="ECO:0000318"/>
    <property type="project" value="GO_Central"/>
</dbReference>
<dbReference type="InterPro" id="IPR036179">
    <property type="entry name" value="Ig-like_dom_sf"/>
</dbReference>
<sequence>EGSAPPPPSRESDPPPSSSSGVPGGVLPSAPGARVALPCPAGGPEADGDDPASASTSASWSLEGRVLEPEPGRLVPLNGTLLLGPVQPAHAGTYSCYRHGRLVRRVRLLVEAPPEAPQISCYRKSHHSSVLCEWVPDRPPSPGTQATLWVRHWIGAGAGEPTRADCEYVPGRRAFSCPLTLSGWDDEDYVASACVANSVAGRLGPYHRFNGYRCVRPDAPADVTVTSVAGRPRWLNVTWSYPPSWESLFSLLRFQLRYRARGSTAFTTLWPEAQSSRRQSHLISDAWAHVDHVVQLRAQEEFNIGEWSDWSPEARAAPWTEPRAPVARTEASKAPQPPPAFDHFTKFPTGQPDEAGSEDHPRQLPTGPQYSFLVAGGSLILGMALFVGIMIRYWRTWKKQSKLKGVKASGPPQCPWGRRAAVWIGPGPALASLISGPGPAPPRTEPPTPKPPVNGGKTPRDGGRGRIV</sequence>
<proteinExistence type="inferred from homology"/>
<evidence type="ECO:0000256" key="5">
    <source>
        <dbReference type="ARBA" id="ARBA00022989"/>
    </source>
</evidence>
<dbReference type="GeneTree" id="ENSGT00940000161919"/>
<dbReference type="GO" id="GO:0004921">
    <property type="term" value="F:interleukin-11 receptor activity"/>
    <property type="evidence" value="ECO:0000318"/>
    <property type="project" value="GO_Central"/>
</dbReference>
<dbReference type="InterPro" id="IPR003961">
    <property type="entry name" value="FN3_dom"/>
</dbReference>
<dbReference type="Gene3D" id="2.60.40.10">
    <property type="entry name" value="Immunoglobulins"/>
    <property type="match status" value="3"/>
</dbReference>
<evidence type="ECO:0000256" key="6">
    <source>
        <dbReference type="ARBA" id="ARBA00023136"/>
    </source>
</evidence>
<keyword evidence="4" id="KW-0732">Signal</keyword>
<evidence type="ECO:0000256" key="1">
    <source>
        <dbReference type="ARBA" id="ARBA00004479"/>
    </source>
</evidence>
<evidence type="ECO:0008006" key="17">
    <source>
        <dbReference type="Google" id="ProtNLM"/>
    </source>
</evidence>
<dbReference type="InterPro" id="IPR007110">
    <property type="entry name" value="Ig-like_dom"/>
</dbReference>
<feature type="compositionally biased region" description="Pro residues" evidence="11">
    <location>
        <begin position="1"/>
        <end position="17"/>
    </location>
</feature>
<dbReference type="SUPFAM" id="SSF49265">
    <property type="entry name" value="Fibronectin type III"/>
    <property type="match status" value="2"/>
</dbReference>
<keyword evidence="9" id="KW-0325">Glycoprotein</keyword>
<dbReference type="OMA" id="IIHDAWR"/>
<reference evidence="15" key="2">
    <citation type="submission" date="2025-08" db="UniProtKB">
        <authorList>
            <consortium name="Ensembl"/>
        </authorList>
    </citation>
    <scope>IDENTIFICATION</scope>
    <source>
        <strain evidence="15">Glennie</strain>
    </source>
</reference>
<dbReference type="GO" id="GO:0019981">
    <property type="term" value="F:interleukin-6 binding"/>
    <property type="evidence" value="ECO:0000318"/>
    <property type="project" value="GO_Central"/>
</dbReference>
<evidence type="ECO:0000259" key="13">
    <source>
        <dbReference type="PROSITE" id="PS50835"/>
    </source>
</evidence>
<dbReference type="PROSITE" id="PS50853">
    <property type="entry name" value="FN3"/>
    <property type="match status" value="1"/>
</dbReference>
<dbReference type="GO" id="GO:0019970">
    <property type="term" value="F:interleukin-11 binding"/>
    <property type="evidence" value="ECO:0000318"/>
    <property type="project" value="GO_Central"/>
</dbReference>
<feature type="domain" description="Fibronectin type-III" evidence="14">
    <location>
        <begin position="219"/>
        <end position="319"/>
    </location>
</feature>
<dbReference type="Proteomes" id="UP000002279">
    <property type="component" value="Chromosome X5"/>
</dbReference>
<evidence type="ECO:0000256" key="11">
    <source>
        <dbReference type="SAM" id="MobiDB-lite"/>
    </source>
</evidence>
<keyword evidence="3 12" id="KW-0812">Transmembrane</keyword>